<evidence type="ECO:0000256" key="1">
    <source>
        <dbReference type="SAM" id="SignalP"/>
    </source>
</evidence>
<proteinExistence type="predicted"/>
<organism evidence="3 4">
    <name type="scientific">Mariniflexile gromovii</name>
    <dbReference type="NCBI Taxonomy" id="362523"/>
    <lineage>
        <taxon>Bacteria</taxon>
        <taxon>Pseudomonadati</taxon>
        <taxon>Bacteroidota</taxon>
        <taxon>Flavobacteriia</taxon>
        <taxon>Flavobacteriales</taxon>
        <taxon>Flavobacteriaceae</taxon>
        <taxon>Mariniflexile</taxon>
    </lineage>
</organism>
<dbReference type="EMBL" id="JAGJCB010000019">
    <property type="protein sequence ID" value="MBP0905261.1"/>
    <property type="molecule type" value="Genomic_DNA"/>
</dbReference>
<feature type="chain" id="PRO_5046150690" evidence="1">
    <location>
        <begin position="20"/>
        <end position="209"/>
    </location>
</feature>
<keyword evidence="1" id="KW-0732">Signal</keyword>
<comment type="caution">
    <text evidence="3">The sequence shown here is derived from an EMBL/GenBank/DDBJ whole genome shotgun (WGS) entry which is preliminary data.</text>
</comment>
<feature type="domain" description="Outer membrane protein beta-barrel" evidence="2">
    <location>
        <begin position="18"/>
        <end position="171"/>
    </location>
</feature>
<gene>
    <name evidence="3" type="ORF">J8H85_15615</name>
</gene>
<evidence type="ECO:0000259" key="2">
    <source>
        <dbReference type="Pfam" id="PF13568"/>
    </source>
</evidence>
<evidence type="ECO:0000313" key="4">
    <source>
        <dbReference type="Proteomes" id="UP000670776"/>
    </source>
</evidence>
<name>A0ABS4BYZ2_9FLAO</name>
<feature type="signal peptide" evidence="1">
    <location>
        <begin position="1"/>
        <end position="19"/>
    </location>
</feature>
<dbReference type="InterPro" id="IPR025665">
    <property type="entry name" value="Beta-barrel_OMP_2"/>
</dbReference>
<evidence type="ECO:0000313" key="3">
    <source>
        <dbReference type="EMBL" id="MBP0905261.1"/>
    </source>
</evidence>
<reference evidence="3 4" key="1">
    <citation type="submission" date="2021-04" db="EMBL/GenBank/DDBJ databases">
        <title>Mariniflexile gromovii gen. nov., sp. nov., a gliding bacterium isolated from the sea urchin Strongylocentrotus intermedius.</title>
        <authorList>
            <person name="Ko S."/>
            <person name="Le V."/>
            <person name="Ahn C.-Y."/>
            <person name="Oh H.-M."/>
        </authorList>
    </citation>
    <scope>NUCLEOTIDE SEQUENCE [LARGE SCALE GENOMIC DNA]</scope>
    <source>
        <strain evidence="3 4">KCTC 12570</strain>
    </source>
</reference>
<dbReference type="Pfam" id="PF13568">
    <property type="entry name" value="OMP_b-brl_2"/>
    <property type="match status" value="1"/>
</dbReference>
<dbReference type="RefSeq" id="WP_209656155.1">
    <property type="nucleotide sequence ID" value="NZ_JAGJCB010000019.1"/>
</dbReference>
<keyword evidence="4" id="KW-1185">Reference proteome</keyword>
<accession>A0ABS4BYZ2</accession>
<protein>
    <submittedName>
        <fullName evidence="3">PorT family protein</fullName>
    </submittedName>
</protein>
<sequence length="209" mass="24052">MKKLTFALVCVLFTTVVFSQVKVRPGVKLGANFSNLTNVDYNKRKLGLDAGIFVNVHLTSFYELQVETSYSNQGTTYRIGNLYYSDDPYYVNRQDLDFDLEYVSLGIANKFFPAHNNGFNIIVGPSLDILVSENDYDTYMPIDFSLFGGVGYEFPYGLSVEIRYKQGLLDIRQDYYDEYNDGYYYNDDENYFRDAVLNGVIQLGVAYKF</sequence>
<dbReference type="Proteomes" id="UP000670776">
    <property type="component" value="Unassembled WGS sequence"/>
</dbReference>